<dbReference type="InterPro" id="IPR050713">
    <property type="entry name" value="RTP_Phos/Ushers"/>
</dbReference>
<comment type="caution">
    <text evidence="5">The sequence shown here is derived from an EMBL/GenBank/DDBJ whole genome shotgun (WGS) entry which is preliminary data.</text>
</comment>
<sequence>MRDFRFICVWIFIFHHLYDIVTSSAPDVDIDLARALSSRKIRVTWRTIPEVTQEEAVQYVVKYKPKGTKHSQRATTTEQVITLRQLDPNTLYIVNVRAIVGSHIGAWSDTALVKIPEKKRTVKQDSDEQDDTRITNNTQHSALQDDIRVTNITQHSARQEVIRVSNITQHSAQQEDIRVTNKTQHSAQKEDIRVTDITQHSARIVFNISERKLNVDSFRAFQIIVKSTGFKKDWQTLYDDVISSDLTPDTEYTVNVYVIDNRGQSTKLGRVKFTTLDDVTLDSPRNLRVKSVSDNTFVVKWKPVTDADQYLVEYTDDLSSSAAVCSFRTKNSTKSLKIKGLLPDTTYFVRIASSVNQKLSEYSDWLNVTTESPDVESGRSRLRVYNISADSVLVAWQAGTSDKWSLEVYEEGHKDPVQHETNEPSHNASEMQYHVISGLNSATLHRIVLTSKNQETGCPEHAFTQFNTASSAIDPECSPLPSHVDTRLRMLTLPDDTHLITWSPAFEEHQNNNSEFVTVVRILGPPFLHPISFQVIPRDTWFLHVTEFDITKRQLINIMVFHANVGSRPEIDEKLLFLLSDDESLPTTTEHIFGTSLDHVVEGIVGDTDPDVHHVISKNINFTIVSLWSTIDIKEQPALASPKIDLMSPKAVTEGERLDLRCRTVGDPYPSILWRTNTLSDLVNQCGSENNSIAISSQRFVSANRKSGSSYLGATSYLTINPLTHDDEGVYTCLATNAGGSDVSEINVIVHPKPPGTIQNLRALKASPFLLNVTWDAPKIKTSHPRGHVTSYTCRLSEQSGYKILEYNVTETNVAFKDLLPETTFNVIIIANNKGGQGEESRMQISTRPIPKMTPPSQLELVTLNSTTMRVSWRSPREVIEGQVRIRAFIFHYRKLGESKVDEIRIGKMFTNVSMIGLQQDQRYEVQVVALSEDGQRSQSGWVEGNTSREAYMNETVPPPPPQNVFLRAEDEDILVSWLPPQPEANVLVRGYVIEVLRNKERWEVMQVGYKESSVIVYEVGMGYTYQISVKSFNRAGESVDRWEEVNIPVKTVTTEPVRNFSGTPLSSTQLLLQWEPPGSGRYSGYELSYTLAGKERPDLPGTGSLPANISSYVVRSLEPYTEYVFNITPILRNVKGQTANVIVRTLPDKPGAPPSNVSLNVINSTTIRIQALPPGVQRNGPIVRYRISYRSHETRDSFIVSAETSENLDYFLSDLMPSTVYEIRLRCLTVNGSGPWSLWLQAKTKQREPILPKVPHNLTTTVTFDSVTLTWLPPNQPIRDVTGYVVGIGKFIPEVQRVSLTNQESQHTFRKLDPGTLYIVSVRSFNEFGESTAVFELVTTLF</sequence>
<dbReference type="Pfam" id="PF07679">
    <property type="entry name" value="I-set"/>
    <property type="match status" value="1"/>
</dbReference>
<dbReference type="SMART" id="SM00408">
    <property type="entry name" value="IGc2"/>
    <property type="match status" value="1"/>
</dbReference>
<evidence type="ECO:0000313" key="5">
    <source>
        <dbReference type="EMBL" id="KAH3865488.1"/>
    </source>
</evidence>
<feature type="domain" description="Fibronectin type-III" evidence="4">
    <location>
        <begin position="1057"/>
        <end position="1150"/>
    </location>
</feature>
<feature type="signal peptide" evidence="2">
    <location>
        <begin position="1"/>
        <end position="23"/>
    </location>
</feature>
<evidence type="ECO:0000259" key="4">
    <source>
        <dbReference type="PROSITE" id="PS50853"/>
    </source>
</evidence>
<feature type="domain" description="Fibronectin type-III" evidence="4">
    <location>
        <begin position="26"/>
        <end position="118"/>
    </location>
</feature>
<dbReference type="SUPFAM" id="SSF49265">
    <property type="entry name" value="Fibronectin type III"/>
    <property type="match status" value="6"/>
</dbReference>
<dbReference type="InterPro" id="IPR007110">
    <property type="entry name" value="Ig-like_dom"/>
</dbReference>
<dbReference type="GO" id="GO:0016020">
    <property type="term" value="C:membrane"/>
    <property type="evidence" value="ECO:0007669"/>
    <property type="project" value="UniProtKB-SubCell"/>
</dbReference>
<feature type="domain" description="Fibronectin type-III" evidence="4">
    <location>
        <begin position="754"/>
        <end position="851"/>
    </location>
</feature>
<proteinExistence type="predicted"/>
<keyword evidence="6" id="KW-1185">Reference proteome</keyword>
<dbReference type="SMART" id="SM00409">
    <property type="entry name" value="IG"/>
    <property type="match status" value="1"/>
</dbReference>
<evidence type="ECO:0000256" key="1">
    <source>
        <dbReference type="ARBA" id="ARBA00022737"/>
    </source>
</evidence>
<name>A0A9D4LXF0_DREPO</name>
<keyword evidence="2" id="KW-0732">Signal</keyword>
<feature type="domain" description="Fibronectin type-III" evidence="4">
    <location>
        <begin position="1252"/>
        <end position="1343"/>
    </location>
</feature>
<feature type="domain" description="Fibronectin type-III" evidence="4">
    <location>
        <begin position="958"/>
        <end position="1055"/>
    </location>
</feature>
<dbReference type="PANTHER" id="PTHR46957:SF3">
    <property type="entry name" value="CYTOKINE RECEPTOR"/>
    <property type="match status" value="1"/>
</dbReference>
<dbReference type="Pfam" id="PF00041">
    <property type="entry name" value="fn3"/>
    <property type="match status" value="7"/>
</dbReference>
<dbReference type="Gene3D" id="2.60.40.10">
    <property type="entry name" value="Immunoglobulins"/>
    <property type="match status" value="10"/>
</dbReference>
<dbReference type="InterPro" id="IPR003598">
    <property type="entry name" value="Ig_sub2"/>
</dbReference>
<dbReference type="InterPro" id="IPR003599">
    <property type="entry name" value="Ig_sub"/>
</dbReference>
<protein>
    <submittedName>
        <fullName evidence="5">Uncharacterized protein</fullName>
    </submittedName>
</protein>
<dbReference type="Proteomes" id="UP000828390">
    <property type="component" value="Unassembled WGS sequence"/>
</dbReference>
<evidence type="ECO:0000256" key="2">
    <source>
        <dbReference type="SAM" id="SignalP"/>
    </source>
</evidence>
<dbReference type="InterPro" id="IPR036116">
    <property type="entry name" value="FN3_sf"/>
</dbReference>
<dbReference type="SUPFAM" id="SSF48726">
    <property type="entry name" value="Immunoglobulin"/>
    <property type="match status" value="1"/>
</dbReference>
<dbReference type="InterPro" id="IPR013098">
    <property type="entry name" value="Ig_I-set"/>
</dbReference>
<dbReference type="SMART" id="SM00060">
    <property type="entry name" value="FN3"/>
    <property type="match status" value="10"/>
</dbReference>
<dbReference type="CDD" id="cd00063">
    <property type="entry name" value="FN3"/>
    <property type="match status" value="9"/>
</dbReference>
<feature type="domain" description="Fibronectin type-III" evidence="4">
    <location>
        <begin position="855"/>
        <end position="950"/>
    </location>
</feature>
<gene>
    <name evidence="5" type="ORF">DPMN_028527</name>
</gene>
<feature type="domain" description="Fibronectin type-III" evidence="4">
    <location>
        <begin position="283"/>
        <end position="373"/>
    </location>
</feature>
<dbReference type="InterPro" id="IPR036179">
    <property type="entry name" value="Ig-like_dom_sf"/>
</dbReference>
<keyword evidence="1" id="KW-0677">Repeat</keyword>
<reference evidence="5" key="2">
    <citation type="submission" date="2020-11" db="EMBL/GenBank/DDBJ databases">
        <authorList>
            <person name="McCartney M.A."/>
            <person name="Auch B."/>
            <person name="Kono T."/>
            <person name="Mallez S."/>
            <person name="Becker A."/>
            <person name="Gohl D.M."/>
            <person name="Silverstein K.A.T."/>
            <person name="Koren S."/>
            <person name="Bechman K.B."/>
            <person name="Herman A."/>
            <person name="Abrahante J.E."/>
            <person name="Garbe J."/>
        </authorList>
    </citation>
    <scope>NUCLEOTIDE SEQUENCE</scope>
    <source>
        <strain evidence="5">Duluth1</strain>
        <tissue evidence="5">Whole animal</tissue>
    </source>
</reference>
<dbReference type="PROSITE" id="PS50835">
    <property type="entry name" value="IG_LIKE"/>
    <property type="match status" value="1"/>
</dbReference>
<dbReference type="InterPro" id="IPR013783">
    <property type="entry name" value="Ig-like_fold"/>
</dbReference>
<feature type="domain" description="Fibronectin type-III" evidence="4">
    <location>
        <begin position="1154"/>
        <end position="1248"/>
    </location>
</feature>
<dbReference type="PANTHER" id="PTHR46957">
    <property type="entry name" value="CYTOKINE RECEPTOR"/>
    <property type="match status" value="1"/>
</dbReference>
<accession>A0A9D4LXF0</accession>
<reference evidence="5" key="1">
    <citation type="journal article" date="2019" name="bioRxiv">
        <title>The Genome of the Zebra Mussel, Dreissena polymorpha: A Resource for Invasive Species Research.</title>
        <authorList>
            <person name="McCartney M.A."/>
            <person name="Auch B."/>
            <person name="Kono T."/>
            <person name="Mallez S."/>
            <person name="Zhang Y."/>
            <person name="Obille A."/>
            <person name="Becker A."/>
            <person name="Abrahante J.E."/>
            <person name="Garbe J."/>
            <person name="Badalamenti J.P."/>
            <person name="Herman A."/>
            <person name="Mangelson H."/>
            <person name="Liachko I."/>
            <person name="Sullivan S."/>
            <person name="Sone E.D."/>
            <person name="Koren S."/>
            <person name="Silverstein K.A.T."/>
            <person name="Beckman K.B."/>
            <person name="Gohl D.M."/>
        </authorList>
    </citation>
    <scope>NUCLEOTIDE SEQUENCE</scope>
    <source>
        <strain evidence="5">Duluth1</strain>
        <tissue evidence="5">Whole animal</tissue>
    </source>
</reference>
<feature type="domain" description="Fibronectin type-III" evidence="4">
    <location>
        <begin position="378"/>
        <end position="471"/>
    </location>
</feature>
<dbReference type="EMBL" id="JAIWYP010000002">
    <property type="protein sequence ID" value="KAH3865488.1"/>
    <property type="molecule type" value="Genomic_DNA"/>
</dbReference>
<evidence type="ECO:0000259" key="3">
    <source>
        <dbReference type="PROSITE" id="PS50835"/>
    </source>
</evidence>
<organism evidence="5 6">
    <name type="scientific">Dreissena polymorpha</name>
    <name type="common">Zebra mussel</name>
    <name type="synonym">Mytilus polymorpha</name>
    <dbReference type="NCBI Taxonomy" id="45954"/>
    <lineage>
        <taxon>Eukaryota</taxon>
        <taxon>Metazoa</taxon>
        <taxon>Spiralia</taxon>
        <taxon>Lophotrochozoa</taxon>
        <taxon>Mollusca</taxon>
        <taxon>Bivalvia</taxon>
        <taxon>Autobranchia</taxon>
        <taxon>Heteroconchia</taxon>
        <taxon>Euheterodonta</taxon>
        <taxon>Imparidentia</taxon>
        <taxon>Neoheterodontei</taxon>
        <taxon>Myida</taxon>
        <taxon>Dreissenoidea</taxon>
        <taxon>Dreissenidae</taxon>
        <taxon>Dreissena</taxon>
    </lineage>
</organism>
<dbReference type="InterPro" id="IPR003961">
    <property type="entry name" value="FN3_dom"/>
</dbReference>
<feature type="domain" description="Ig-like" evidence="3">
    <location>
        <begin position="642"/>
        <end position="749"/>
    </location>
</feature>
<feature type="chain" id="PRO_5039183550" evidence="2">
    <location>
        <begin position="24"/>
        <end position="1343"/>
    </location>
</feature>
<evidence type="ECO:0000313" key="6">
    <source>
        <dbReference type="Proteomes" id="UP000828390"/>
    </source>
</evidence>
<dbReference type="PROSITE" id="PS50853">
    <property type="entry name" value="FN3"/>
    <property type="match status" value="9"/>
</dbReference>